<evidence type="ECO:0000313" key="3">
    <source>
        <dbReference type="Proteomes" id="UP000015106"/>
    </source>
</evidence>
<protein>
    <submittedName>
        <fullName evidence="2">Uncharacterized protein</fullName>
    </submittedName>
</protein>
<dbReference type="Proteomes" id="UP000015106">
    <property type="component" value="Chromosome 3"/>
</dbReference>
<accession>A0A8R7PTQ7</accession>
<evidence type="ECO:0000256" key="1">
    <source>
        <dbReference type="SAM" id="MobiDB-lite"/>
    </source>
</evidence>
<feature type="region of interest" description="Disordered" evidence="1">
    <location>
        <begin position="141"/>
        <end position="176"/>
    </location>
</feature>
<reference evidence="2" key="2">
    <citation type="submission" date="2018-03" db="EMBL/GenBank/DDBJ databases">
        <title>The Triticum urartu genome reveals the dynamic nature of wheat genome evolution.</title>
        <authorList>
            <person name="Ling H."/>
            <person name="Ma B."/>
            <person name="Shi X."/>
            <person name="Liu H."/>
            <person name="Dong L."/>
            <person name="Sun H."/>
            <person name="Cao Y."/>
            <person name="Gao Q."/>
            <person name="Zheng S."/>
            <person name="Li Y."/>
            <person name="Yu Y."/>
            <person name="Du H."/>
            <person name="Qi M."/>
            <person name="Li Y."/>
            <person name="Yu H."/>
            <person name="Cui Y."/>
            <person name="Wang N."/>
            <person name="Chen C."/>
            <person name="Wu H."/>
            <person name="Zhao Y."/>
            <person name="Zhang J."/>
            <person name="Li Y."/>
            <person name="Zhou W."/>
            <person name="Zhang B."/>
            <person name="Hu W."/>
            <person name="Eijk M."/>
            <person name="Tang J."/>
            <person name="Witsenboer H."/>
            <person name="Zhao S."/>
            <person name="Li Z."/>
            <person name="Zhang A."/>
            <person name="Wang D."/>
            <person name="Liang C."/>
        </authorList>
    </citation>
    <scope>NUCLEOTIDE SEQUENCE [LARGE SCALE GENOMIC DNA]</scope>
    <source>
        <strain evidence="2">cv. G1812</strain>
    </source>
</reference>
<proteinExistence type="predicted"/>
<sequence length="176" mass="19059">RTARSVRRHGWPRSQHGRGLDLGYLHRGLDLGYLHRGLDLGYLHRGLELGYLHRGLDLGYLHRGLELGYLHRGLEHRSVLTKQLRPGWIWHCSPHRIEACPTSSSPRSPLSKPKGLVVLGASGQLASKIGGGSVISAVNDEGSEAATAPPAPCSSVGRPVQLGCHGRPPKPPPQPQ</sequence>
<keyword evidence="3" id="KW-1185">Reference proteome</keyword>
<dbReference type="AlphaFoldDB" id="A0A8R7PTQ7"/>
<organism evidence="2 3">
    <name type="scientific">Triticum urartu</name>
    <name type="common">Red wild einkorn</name>
    <name type="synonym">Crithodium urartu</name>
    <dbReference type="NCBI Taxonomy" id="4572"/>
    <lineage>
        <taxon>Eukaryota</taxon>
        <taxon>Viridiplantae</taxon>
        <taxon>Streptophyta</taxon>
        <taxon>Embryophyta</taxon>
        <taxon>Tracheophyta</taxon>
        <taxon>Spermatophyta</taxon>
        <taxon>Magnoliopsida</taxon>
        <taxon>Liliopsida</taxon>
        <taxon>Poales</taxon>
        <taxon>Poaceae</taxon>
        <taxon>BOP clade</taxon>
        <taxon>Pooideae</taxon>
        <taxon>Triticodae</taxon>
        <taxon>Triticeae</taxon>
        <taxon>Triticinae</taxon>
        <taxon>Triticum</taxon>
    </lineage>
</organism>
<dbReference type="EnsemblPlants" id="TuG1812G0300003414.01.T01">
    <property type="protein sequence ID" value="TuG1812G0300003414.01.T01.cds252757"/>
    <property type="gene ID" value="TuG1812G0300003414.01"/>
</dbReference>
<reference evidence="3" key="1">
    <citation type="journal article" date="2013" name="Nature">
        <title>Draft genome of the wheat A-genome progenitor Triticum urartu.</title>
        <authorList>
            <person name="Ling H.Q."/>
            <person name="Zhao S."/>
            <person name="Liu D."/>
            <person name="Wang J."/>
            <person name="Sun H."/>
            <person name="Zhang C."/>
            <person name="Fan H."/>
            <person name="Li D."/>
            <person name="Dong L."/>
            <person name="Tao Y."/>
            <person name="Gao C."/>
            <person name="Wu H."/>
            <person name="Li Y."/>
            <person name="Cui Y."/>
            <person name="Guo X."/>
            <person name="Zheng S."/>
            <person name="Wang B."/>
            <person name="Yu K."/>
            <person name="Liang Q."/>
            <person name="Yang W."/>
            <person name="Lou X."/>
            <person name="Chen J."/>
            <person name="Feng M."/>
            <person name="Jian J."/>
            <person name="Zhang X."/>
            <person name="Luo G."/>
            <person name="Jiang Y."/>
            <person name="Liu J."/>
            <person name="Wang Z."/>
            <person name="Sha Y."/>
            <person name="Zhang B."/>
            <person name="Wu H."/>
            <person name="Tang D."/>
            <person name="Shen Q."/>
            <person name="Xue P."/>
            <person name="Zou S."/>
            <person name="Wang X."/>
            <person name="Liu X."/>
            <person name="Wang F."/>
            <person name="Yang Y."/>
            <person name="An X."/>
            <person name="Dong Z."/>
            <person name="Zhang K."/>
            <person name="Zhang X."/>
            <person name="Luo M.C."/>
            <person name="Dvorak J."/>
            <person name="Tong Y."/>
            <person name="Wang J."/>
            <person name="Yang H."/>
            <person name="Li Z."/>
            <person name="Wang D."/>
            <person name="Zhang A."/>
            <person name="Wang J."/>
        </authorList>
    </citation>
    <scope>NUCLEOTIDE SEQUENCE</scope>
    <source>
        <strain evidence="3">cv. G1812</strain>
    </source>
</reference>
<reference evidence="2" key="3">
    <citation type="submission" date="2022-06" db="UniProtKB">
        <authorList>
            <consortium name="EnsemblPlants"/>
        </authorList>
    </citation>
    <scope>IDENTIFICATION</scope>
</reference>
<name>A0A8R7PTQ7_TRIUA</name>
<evidence type="ECO:0000313" key="2">
    <source>
        <dbReference type="EnsemblPlants" id="TuG1812G0300003414.01.T01.cds252757"/>
    </source>
</evidence>
<dbReference type="Gramene" id="TuG1812G0300003414.01.T01">
    <property type="protein sequence ID" value="TuG1812G0300003414.01.T01.cds252757"/>
    <property type="gene ID" value="TuG1812G0300003414.01"/>
</dbReference>